<feature type="compositionally biased region" description="Low complexity" evidence="1">
    <location>
        <begin position="50"/>
        <end position="75"/>
    </location>
</feature>
<reference evidence="2 3" key="1">
    <citation type="journal article" date="2016" name="Genome Biol. Evol.">
        <title>Divergent and convergent evolution of fungal pathogenicity.</title>
        <authorList>
            <person name="Shang Y."/>
            <person name="Xiao G."/>
            <person name="Zheng P."/>
            <person name="Cen K."/>
            <person name="Zhan S."/>
            <person name="Wang C."/>
        </authorList>
    </citation>
    <scope>NUCLEOTIDE SEQUENCE [LARGE SCALE GENOMIC DNA]</scope>
    <source>
        <strain evidence="2 3">ARSEF 2679</strain>
    </source>
</reference>
<dbReference type="EMBL" id="AZHB01000003">
    <property type="protein sequence ID" value="OAA71339.1"/>
    <property type="molecule type" value="Genomic_DNA"/>
</dbReference>
<feature type="region of interest" description="Disordered" evidence="1">
    <location>
        <begin position="36"/>
        <end position="78"/>
    </location>
</feature>
<proteinExistence type="predicted"/>
<dbReference type="RefSeq" id="XP_018707220.1">
    <property type="nucleotide sequence ID" value="XM_018845497.1"/>
</dbReference>
<dbReference type="Proteomes" id="UP000076744">
    <property type="component" value="Unassembled WGS sequence"/>
</dbReference>
<keyword evidence="3" id="KW-1185">Reference proteome</keyword>
<evidence type="ECO:0000256" key="1">
    <source>
        <dbReference type="SAM" id="MobiDB-lite"/>
    </source>
</evidence>
<evidence type="ECO:0000313" key="3">
    <source>
        <dbReference type="Proteomes" id="UP000076744"/>
    </source>
</evidence>
<evidence type="ECO:0000313" key="2">
    <source>
        <dbReference type="EMBL" id="OAA71339.1"/>
    </source>
</evidence>
<organism evidence="2 3">
    <name type="scientific">Cordyceps fumosorosea (strain ARSEF 2679)</name>
    <name type="common">Isaria fumosorosea</name>
    <dbReference type="NCBI Taxonomy" id="1081104"/>
    <lineage>
        <taxon>Eukaryota</taxon>
        <taxon>Fungi</taxon>
        <taxon>Dikarya</taxon>
        <taxon>Ascomycota</taxon>
        <taxon>Pezizomycotina</taxon>
        <taxon>Sordariomycetes</taxon>
        <taxon>Hypocreomycetidae</taxon>
        <taxon>Hypocreales</taxon>
        <taxon>Cordycipitaceae</taxon>
        <taxon>Cordyceps</taxon>
    </lineage>
</organism>
<dbReference type="GeneID" id="30018182"/>
<protein>
    <submittedName>
        <fullName evidence="2">Uncharacterized protein</fullName>
    </submittedName>
</protein>
<feature type="compositionally biased region" description="Polar residues" evidence="1">
    <location>
        <begin position="123"/>
        <end position="135"/>
    </location>
</feature>
<dbReference type="AlphaFoldDB" id="A0A162MVS5"/>
<comment type="caution">
    <text evidence="2">The sequence shown here is derived from an EMBL/GenBank/DDBJ whole genome shotgun (WGS) entry which is preliminary data.</text>
</comment>
<gene>
    <name evidence="2" type="ORF">ISF_01890</name>
</gene>
<sequence length="141" mass="14595">MSDDQGYRSSQEYTGAIVEVDAIAVSTKQVELMAAISSGEMSKNRRAKLAQQKTAKAEPAQAQPAQAQPAQAEPAFEFGGDPAVLAAVLSSGSKAKGRRQEDANRKARVGTAVSGSGGEPAKTSGQDHASKNLQANEGGFF</sequence>
<accession>A0A162MVS5</accession>
<name>A0A162MVS5_CORFA</name>
<feature type="region of interest" description="Disordered" evidence="1">
    <location>
        <begin position="91"/>
        <end position="141"/>
    </location>
</feature>